<protein>
    <submittedName>
        <fullName evidence="2">Uncharacterized protein</fullName>
    </submittedName>
</protein>
<dbReference type="EMBL" id="KZ613790">
    <property type="protein sequence ID" value="PMD60507.1"/>
    <property type="molecule type" value="Genomic_DNA"/>
</dbReference>
<name>A0A2J6TBV1_9HELO</name>
<feature type="region of interest" description="Disordered" evidence="1">
    <location>
        <begin position="117"/>
        <end position="163"/>
    </location>
</feature>
<dbReference type="RefSeq" id="XP_024737411.1">
    <property type="nucleotide sequence ID" value="XM_024886812.1"/>
</dbReference>
<feature type="region of interest" description="Disordered" evidence="1">
    <location>
        <begin position="322"/>
        <end position="376"/>
    </location>
</feature>
<keyword evidence="3" id="KW-1185">Reference proteome</keyword>
<feature type="compositionally biased region" description="Basic and acidic residues" evidence="1">
    <location>
        <begin position="489"/>
        <end position="498"/>
    </location>
</feature>
<dbReference type="OrthoDB" id="10500028at2759"/>
<evidence type="ECO:0000256" key="1">
    <source>
        <dbReference type="SAM" id="MobiDB-lite"/>
    </source>
</evidence>
<feature type="compositionally biased region" description="Basic and acidic residues" evidence="1">
    <location>
        <begin position="326"/>
        <end position="344"/>
    </location>
</feature>
<feature type="compositionally biased region" description="Basic and acidic residues" evidence="1">
    <location>
        <begin position="559"/>
        <end position="585"/>
    </location>
</feature>
<dbReference type="AlphaFoldDB" id="A0A2J6TBV1"/>
<dbReference type="Proteomes" id="UP000235371">
    <property type="component" value="Unassembled WGS sequence"/>
</dbReference>
<feature type="region of interest" description="Disordered" evidence="1">
    <location>
        <begin position="533"/>
        <end position="609"/>
    </location>
</feature>
<feature type="region of interest" description="Disordered" evidence="1">
    <location>
        <begin position="656"/>
        <end position="701"/>
    </location>
</feature>
<organism evidence="2 3">
    <name type="scientific">Hyaloscypha bicolor E</name>
    <dbReference type="NCBI Taxonomy" id="1095630"/>
    <lineage>
        <taxon>Eukaryota</taxon>
        <taxon>Fungi</taxon>
        <taxon>Dikarya</taxon>
        <taxon>Ascomycota</taxon>
        <taxon>Pezizomycotina</taxon>
        <taxon>Leotiomycetes</taxon>
        <taxon>Helotiales</taxon>
        <taxon>Hyaloscyphaceae</taxon>
        <taxon>Hyaloscypha</taxon>
        <taxon>Hyaloscypha bicolor</taxon>
    </lineage>
</organism>
<gene>
    <name evidence="2" type="ORF">K444DRAFT_663279</name>
</gene>
<sequence>MAEQLRQRPDSEEERVLWFASLAPNRSNLNFENFKVGLQATEEIVTTIQELIEQAYYSHGLDNASLLPGGPDFRDTVTETTTALLTIFQNVPTHWMNDWCEALILDIWSKNRSKKEEIREGKKPEPALADSPTIGRDVPRISEPPPLHTAPTTPSEEKKQGPLPIDQRTFALEVISSDKIKLRLLPPEILEIISVRCVPEGKDPALVRNYQLNLFVDEFEEVLNAVSGDEPYKLANGKLVYFSRPTNQTLRAGRGTQHMIENQKQFEVAVTHLLHNTNGDSLTFTFFEENSHQERKRMGVEKKAAEAAQIKKESEAKKAVLFNQKQKQERERAQHARNQREATRVKVLARSKAQAPPLPQRSAGSKPDENNIEVGESSNTCVQNPVQDQTHFSFNTTPQSSLASASSFFANGMKTDKENFGKEQVRVPQNGRKSKIRVKPLDPSPASLAEPVAKSTPPRKPRPGVYRDSVPLKAIPTPPYLPSSSVSTIDKEPRKPEFDSLLFPRASTPPPLRRKRAIINAVVTTVNAGKKINATMTGTPTHPEKAALFAPDPNRKRREREEKAESRDSITSRKGQEQANIRRESGFYPQSPSPAIKRRESVASRVSTRASMSLRPISAIKNVFRRESKDVAPVQEQVGTSEDYYAEVSRRTFVRGGENEKDLSVERLKEIGNTERLEDTEVEELEQPDDFENPDEFLVTR</sequence>
<evidence type="ECO:0000313" key="2">
    <source>
        <dbReference type="EMBL" id="PMD60507.1"/>
    </source>
</evidence>
<feature type="compositionally biased region" description="Basic and acidic residues" evidence="1">
    <location>
        <begin position="657"/>
        <end position="679"/>
    </location>
</feature>
<feature type="region of interest" description="Disordered" evidence="1">
    <location>
        <begin position="417"/>
        <end position="511"/>
    </location>
</feature>
<accession>A0A2J6TBV1</accession>
<dbReference type="STRING" id="1095630.A0A2J6TBV1"/>
<dbReference type="InParanoid" id="A0A2J6TBV1"/>
<dbReference type="GeneID" id="36594889"/>
<feature type="compositionally biased region" description="Acidic residues" evidence="1">
    <location>
        <begin position="680"/>
        <end position="695"/>
    </location>
</feature>
<reference evidence="2 3" key="1">
    <citation type="submission" date="2016-04" db="EMBL/GenBank/DDBJ databases">
        <title>A degradative enzymes factory behind the ericoid mycorrhizal symbiosis.</title>
        <authorList>
            <consortium name="DOE Joint Genome Institute"/>
            <person name="Martino E."/>
            <person name="Morin E."/>
            <person name="Grelet G."/>
            <person name="Kuo A."/>
            <person name="Kohler A."/>
            <person name="Daghino S."/>
            <person name="Barry K."/>
            <person name="Choi C."/>
            <person name="Cichocki N."/>
            <person name="Clum A."/>
            <person name="Copeland A."/>
            <person name="Hainaut M."/>
            <person name="Haridas S."/>
            <person name="Labutti K."/>
            <person name="Lindquist E."/>
            <person name="Lipzen A."/>
            <person name="Khouja H.-R."/>
            <person name="Murat C."/>
            <person name="Ohm R."/>
            <person name="Olson A."/>
            <person name="Spatafora J."/>
            <person name="Veneault-Fourrey C."/>
            <person name="Henrissat B."/>
            <person name="Grigoriev I."/>
            <person name="Martin F."/>
            <person name="Perotto S."/>
        </authorList>
    </citation>
    <scope>NUCLEOTIDE SEQUENCE [LARGE SCALE GENOMIC DNA]</scope>
    <source>
        <strain evidence="2 3">E</strain>
    </source>
</reference>
<proteinExistence type="predicted"/>
<evidence type="ECO:0000313" key="3">
    <source>
        <dbReference type="Proteomes" id="UP000235371"/>
    </source>
</evidence>